<proteinExistence type="predicted"/>
<dbReference type="GO" id="GO:0005634">
    <property type="term" value="C:nucleus"/>
    <property type="evidence" value="ECO:0007669"/>
    <property type="project" value="TreeGrafter"/>
</dbReference>
<sequence length="95" mass="10124">FAGTRVFVENLSYDTDWAGLKDHFLSSGFPVVYTSVSQTQDGASKGCGIVQFESSAAAEDAIREMTGSELDGRSLNVRKDAQESSRRQARGAGSG</sequence>
<dbReference type="KEGG" id="ehx:EMIHUDRAFT_58939"/>
<dbReference type="GeneID" id="17267676"/>
<feature type="region of interest" description="Disordered" evidence="3">
    <location>
        <begin position="68"/>
        <end position="95"/>
    </location>
</feature>
<dbReference type="SMART" id="SM00360">
    <property type="entry name" value="RRM"/>
    <property type="match status" value="1"/>
</dbReference>
<dbReference type="EnsemblProtists" id="EOD21531">
    <property type="protein sequence ID" value="EOD21531"/>
    <property type="gene ID" value="EMIHUDRAFT_58939"/>
</dbReference>
<dbReference type="Proteomes" id="UP000013827">
    <property type="component" value="Unassembled WGS sequence"/>
</dbReference>
<dbReference type="EnsemblProtists" id="EOD22129">
    <property type="protein sequence ID" value="EOD22129"/>
    <property type="gene ID" value="EMIHUDRAFT_58884"/>
</dbReference>
<accession>A0A0D3JDE6</accession>
<dbReference type="HOGENOM" id="CLU_012062_28_8_1"/>
<dbReference type="InterPro" id="IPR035979">
    <property type="entry name" value="RBD_domain_sf"/>
</dbReference>
<dbReference type="RefSeq" id="XP_005773960.1">
    <property type="nucleotide sequence ID" value="XM_005773903.1"/>
</dbReference>
<evidence type="ECO:0000259" key="4">
    <source>
        <dbReference type="PROSITE" id="PS50102"/>
    </source>
</evidence>
<dbReference type="GO" id="GO:0003729">
    <property type="term" value="F:mRNA binding"/>
    <property type="evidence" value="ECO:0007669"/>
    <property type="project" value="TreeGrafter"/>
</dbReference>
<dbReference type="SUPFAM" id="SSF54928">
    <property type="entry name" value="RNA-binding domain, RBD"/>
    <property type="match status" value="1"/>
</dbReference>
<dbReference type="PANTHER" id="PTHR23003">
    <property type="entry name" value="RNA RECOGNITION MOTIF RRM DOMAIN CONTAINING PROTEIN"/>
    <property type="match status" value="1"/>
</dbReference>
<dbReference type="STRING" id="2903.R1EEX5"/>
<dbReference type="PANTHER" id="PTHR23003:SF3">
    <property type="entry name" value="FI21236P1-RELATED"/>
    <property type="match status" value="1"/>
</dbReference>
<dbReference type="Gene3D" id="3.30.70.330">
    <property type="match status" value="1"/>
</dbReference>
<dbReference type="GO" id="GO:1990904">
    <property type="term" value="C:ribonucleoprotein complex"/>
    <property type="evidence" value="ECO:0007669"/>
    <property type="project" value="TreeGrafter"/>
</dbReference>
<dbReference type="PaxDb" id="2903-EOD21531"/>
<dbReference type="InterPro" id="IPR012677">
    <property type="entry name" value="Nucleotide-bd_a/b_plait_sf"/>
</dbReference>
<dbReference type="GeneID" id="17267076"/>
<evidence type="ECO:0000256" key="3">
    <source>
        <dbReference type="SAM" id="MobiDB-lite"/>
    </source>
</evidence>
<keyword evidence="6" id="KW-1185">Reference proteome</keyword>
<feature type="domain" description="RRM" evidence="4">
    <location>
        <begin position="4"/>
        <end position="82"/>
    </location>
</feature>
<reference evidence="5" key="2">
    <citation type="submission" date="2024-10" db="UniProtKB">
        <authorList>
            <consortium name="EnsemblProtists"/>
        </authorList>
    </citation>
    <scope>IDENTIFICATION</scope>
</reference>
<dbReference type="eggNOG" id="ENOG502SG57">
    <property type="taxonomic scope" value="Eukaryota"/>
</dbReference>
<dbReference type="AlphaFoldDB" id="A0A0D3JDE6"/>
<reference evidence="6" key="1">
    <citation type="journal article" date="2013" name="Nature">
        <title>Pan genome of the phytoplankton Emiliania underpins its global distribution.</title>
        <authorList>
            <person name="Read B.A."/>
            <person name="Kegel J."/>
            <person name="Klute M.J."/>
            <person name="Kuo A."/>
            <person name="Lefebvre S.C."/>
            <person name="Maumus F."/>
            <person name="Mayer C."/>
            <person name="Miller J."/>
            <person name="Monier A."/>
            <person name="Salamov A."/>
            <person name="Young J."/>
            <person name="Aguilar M."/>
            <person name="Claverie J.M."/>
            <person name="Frickenhaus S."/>
            <person name="Gonzalez K."/>
            <person name="Herman E.K."/>
            <person name="Lin Y.C."/>
            <person name="Napier J."/>
            <person name="Ogata H."/>
            <person name="Sarno A.F."/>
            <person name="Shmutz J."/>
            <person name="Schroeder D."/>
            <person name="de Vargas C."/>
            <person name="Verret F."/>
            <person name="von Dassow P."/>
            <person name="Valentin K."/>
            <person name="Van de Peer Y."/>
            <person name="Wheeler G."/>
            <person name="Dacks J.B."/>
            <person name="Delwiche C.F."/>
            <person name="Dyhrman S.T."/>
            <person name="Glockner G."/>
            <person name="John U."/>
            <person name="Richards T."/>
            <person name="Worden A.Z."/>
            <person name="Zhang X."/>
            <person name="Grigoriev I.V."/>
            <person name="Allen A.E."/>
            <person name="Bidle K."/>
            <person name="Borodovsky M."/>
            <person name="Bowler C."/>
            <person name="Brownlee C."/>
            <person name="Cock J.M."/>
            <person name="Elias M."/>
            <person name="Gladyshev V.N."/>
            <person name="Groth M."/>
            <person name="Guda C."/>
            <person name="Hadaegh A."/>
            <person name="Iglesias-Rodriguez M.D."/>
            <person name="Jenkins J."/>
            <person name="Jones B.M."/>
            <person name="Lawson T."/>
            <person name="Leese F."/>
            <person name="Lindquist E."/>
            <person name="Lobanov A."/>
            <person name="Lomsadze A."/>
            <person name="Malik S.B."/>
            <person name="Marsh M.E."/>
            <person name="Mackinder L."/>
            <person name="Mock T."/>
            <person name="Mueller-Roeber B."/>
            <person name="Pagarete A."/>
            <person name="Parker M."/>
            <person name="Probert I."/>
            <person name="Quesneville H."/>
            <person name="Raines C."/>
            <person name="Rensing S.A."/>
            <person name="Riano-Pachon D.M."/>
            <person name="Richier S."/>
            <person name="Rokitta S."/>
            <person name="Shiraiwa Y."/>
            <person name="Soanes D.M."/>
            <person name="van der Giezen M."/>
            <person name="Wahlund T.M."/>
            <person name="Williams B."/>
            <person name="Wilson W."/>
            <person name="Wolfe G."/>
            <person name="Wurch L.L."/>
        </authorList>
    </citation>
    <scope>NUCLEOTIDE SEQUENCE</scope>
</reference>
<protein>
    <recommendedName>
        <fullName evidence="4">RRM domain-containing protein</fullName>
    </recommendedName>
</protein>
<dbReference type="KEGG" id="ehx:EMIHUDRAFT_58884"/>
<feature type="compositionally biased region" description="Basic and acidic residues" evidence="3">
    <location>
        <begin position="77"/>
        <end position="86"/>
    </location>
</feature>
<evidence type="ECO:0000313" key="5">
    <source>
        <dbReference type="EnsemblProtists" id="EOD21531"/>
    </source>
</evidence>
<evidence type="ECO:0000256" key="1">
    <source>
        <dbReference type="ARBA" id="ARBA00022884"/>
    </source>
</evidence>
<dbReference type="RefSeq" id="XP_005774558.1">
    <property type="nucleotide sequence ID" value="XM_005774501.1"/>
</dbReference>
<name>A0A0D3JDE6_EMIH1</name>
<dbReference type="InterPro" id="IPR050374">
    <property type="entry name" value="RRT5_SRSF_SR"/>
</dbReference>
<evidence type="ECO:0000256" key="2">
    <source>
        <dbReference type="PROSITE-ProRule" id="PRU00176"/>
    </source>
</evidence>
<dbReference type="GO" id="GO:0005737">
    <property type="term" value="C:cytoplasm"/>
    <property type="evidence" value="ECO:0007669"/>
    <property type="project" value="TreeGrafter"/>
</dbReference>
<evidence type="ECO:0000313" key="6">
    <source>
        <dbReference type="Proteomes" id="UP000013827"/>
    </source>
</evidence>
<organism evidence="5 6">
    <name type="scientific">Emiliania huxleyi (strain CCMP1516)</name>
    <dbReference type="NCBI Taxonomy" id="280463"/>
    <lineage>
        <taxon>Eukaryota</taxon>
        <taxon>Haptista</taxon>
        <taxon>Haptophyta</taxon>
        <taxon>Prymnesiophyceae</taxon>
        <taxon>Isochrysidales</taxon>
        <taxon>Noelaerhabdaceae</taxon>
        <taxon>Emiliania</taxon>
    </lineage>
</organism>
<dbReference type="InterPro" id="IPR000504">
    <property type="entry name" value="RRM_dom"/>
</dbReference>
<dbReference type="Pfam" id="PF00076">
    <property type="entry name" value="RRM_1"/>
    <property type="match status" value="1"/>
</dbReference>
<keyword evidence="1 2" id="KW-0694">RNA-binding</keyword>
<dbReference type="PROSITE" id="PS50102">
    <property type="entry name" value="RRM"/>
    <property type="match status" value="1"/>
</dbReference>